<evidence type="ECO:0000313" key="5">
    <source>
        <dbReference type="Proteomes" id="UP000321721"/>
    </source>
</evidence>
<dbReference type="GO" id="GO:0004106">
    <property type="term" value="F:chorismate mutase activity"/>
    <property type="evidence" value="ECO:0007669"/>
    <property type="project" value="UniProtKB-EC"/>
</dbReference>
<dbReference type="Gene3D" id="1.20.59.10">
    <property type="entry name" value="Chorismate mutase"/>
    <property type="match status" value="1"/>
</dbReference>
<dbReference type="Proteomes" id="UP000321721">
    <property type="component" value="Unassembled WGS sequence"/>
</dbReference>
<dbReference type="GO" id="GO:0046417">
    <property type="term" value="P:chorismate metabolic process"/>
    <property type="evidence" value="ECO:0007669"/>
    <property type="project" value="InterPro"/>
</dbReference>
<name>A0A5C6RPP3_9FLAO</name>
<dbReference type="PANTHER" id="PTHR43018">
    <property type="entry name" value="PHOSPHO-2-DEHYDRO-3-DEOXYHEPTONATE ALDOLASE"/>
    <property type="match status" value="1"/>
</dbReference>
<reference evidence="4 5" key="1">
    <citation type="submission" date="2019-08" db="EMBL/GenBank/DDBJ databases">
        <title>Genome of Vicingus serpentipes NCIMB 15042.</title>
        <authorList>
            <person name="Bowman J.P."/>
        </authorList>
    </citation>
    <scope>NUCLEOTIDE SEQUENCE [LARGE SCALE GENOMIC DNA]</scope>
    <source>
        <strain evidence="4 5">NCIMB 15042</strain>
    </source>
</reference>
<evidence type="ECO:0000259" key="3">
    <source>
        <dbReference type="PROSITE" id="PS51168"/>
    </source>
</evidence>
<dbReference type="SUPFAM" id="SSF48600">
    <property type="entry name" value="Chorismate mutase II"/>
    <property type="match status" value="1"/>
</dbReference>
<dbReference type="InterPro" id="IPR052899">
    <property type="entry name" value="Class-I_DAHP_synthase"/>
</dbReference>
<dbReference type="InterPro" id="IPR036263">
    <property type="entry name" value="Chorismate_II_sf"/>
</dbReference>
<dbReference type="GO" id="GO:0016740">
    <property type="term" value="F:transferase activity"/>
    <property type="evidence" value="ECO:0007669"/>
    <property type="project" value="UniProtKB-KW"/>
</dbReference>
<evidence type="ECO:0000256" key="2">
    <source>
        <dbReference type="ARBA" id="ARBA00022679"/>
    </source>
</evidence>
<evidence type="ECO:0000313" key="4">
    <source>
        <dbReference type="EMBL" id="TXB63959.1"/>
    </source>
</evidence>
<feature type="domain" description="Chorismate mutase" evidence="3">
    <location>
        <begin position="268"/>
        <end position="359"/>
    </location>
</feature>
<dbReference type="PANTHER" id="PTHR43018:SF1">
    <property type="entry name" value="PROTEIN AROA(G)"/>
    <property type="match status" value="1"/>
</dbReference>
<dbReference type="EMBL" id="VOOS01000006">
    <property type="protein sequence ID" value="TXB63959.1"/>
    <property type="molecule type" value="Genomic_DNA"/>
</dbReference>
<gene>
    <name evidence="4" type="ORF">FRY74_11955</name>
</gene>
<dbReference type="InterPro" id="IPR036979">
    <property type="entry name" value="CM_dom_sf"/>
</dbReference>
<dbReference type="PROSITE" id="PS51168">
    <property type="entry name" value="CHORISMATE_MUT_2"/>
    <property type="match status" value="1"/>
</dbReference>
<dbReference type="InterPro" id="IPR013785">
    <property type="entry name" value="Aldolase_TIM"/>
</dbReference>
<keyword evidence="5" id="KW-1185">Reference proteome</keyword>
<dbReference type="InterPro" id="IPR006218">
    <property type="entry name" value="DAHP1/KDSA"/>
</dbReference>
<comment type="caution">
    <text evidence="4">The sequence shown here is derived from an EMBL/GenBank/DDBJ whole genome shotgun (WGS) entry which is preliminary data.</text>
</comment>
<dbReference type="Pfam" id="PF01817">
    <property type="entry name" value="CM_2"/>
    <property type="match status" value="1"/>
</dbReference>
<evidence type="ECO:0000256" key="1">
    <source>
        <dbReference type="ARBA" id="ARBA00012404"/>
    </source>
</evidence>
<dbReference type="SMART" id="SM00830">
    <property type="entry name" value="CM_2"/>
    <property type="match status" value="1"/>
</dbReference>
<accession>A0A5C6RPP3</accession>
<proteinExistence type="predicted"/>
<protein>
    <recommendedName>
        <fullName evidence="1">chorismate mutase</fullName>
        <ecNumber evidence="1">5.4.99.5</ecNumber>
    </recommendedName>
</protein>
<keyword evidence="2" id="KW-0808">Transferase</keyword>
<dbReference type="RefSeq" id="WP_147101909.1">
    <property type="nucleotide sequence ID" value="NZ_VOOS01000006.1"/>
</dbReference>
<dbReference type="InterPro" id="IPR002701">
    <property type="entry name" value="CM_II_prokaryot"/>
</dbReference>
<dbReference type="EC" id="5.4.99.5" evidence="1"/>
<dbReference type="AlphaFoldDB" id="A0A5C6RPP3"/>
<dbReference type="SUPFAM" id="SSF51569">
    <property type="entry name" value="Aldolase"/>
    <property type="match status" value="1"/>
</dbReference>
<organism evidence="4 5">
    <name type="scientific">Vicingus serpentipes</name>
    <dbReference type="NCBI Taxonomy" id="1926625"/>
    <lineage>
        <taxon>Bacteria</taxon>
        <taxon>Pseudomonadati</taxon>
        <taxon>Bacteroidota</taxon>
        <taxon>Flavobacteriia</taxon>
        <taxon>Flavobacteriales</taxon>
        <taxon>Vicingaceae</taxon>
        <taxon>Vicingus</taxon>
    </lineage>
</organism>
<dbReference type="OrthoDB" id="9780456at2"/>
<sequence length="369" mass="41222">MKLNLNIANKKEWLVKEVPVIISGPCSVESEEQVLDTVQQITSNNRIDIIRGGIWKPRTRPNSFEGIGEVGLSWLKKAGEAVNLPVATEVANAEHVELCLKNNIDILWIGARTTVSPFAVQEIADALKGVDIPIFVKNPINPDLNLWIGALERLNAAGINRLGAIHRGFSSFDKSSYRNAPMWELPIELKILCPDLPIICDPSHIAGSRDLLYTVSQKALDLEMDGLMIESHFNPSIAKSDAEQQVSPDDLTIIINQLKVRTSGSSNKDFTNKLEELRAVIDELDQELINKFASRMDLIEKIGSFKKENGVTILQIERWEEIIKNRTFLAEKAGLSNDFIKKLLEIVHQESIRLQTKVMNNSSILGDSK</sequence>
<dbReference type="Pfam" id="PF00793">
    <property type="entry name" value="DAHP_synth_1"/>
    <property type="match status" value="1"/>
</dbReference>
<dbReference type="Gene3D" id="3.20.20.70">
    <property type="entry name" value="Aldolase class I"/>
    <property type="match status" value="1"/>
</dbReference>